<dbReference type="OrthoDB" id="541276at2759"/>
<keyword evidence="3" id="KW-0808">Transferase</keyword>
<dbReference type="PROSITE" id="PS50011">
    <property type="entry name" value="PROTEIN_KINASE_DOM"/>
    <property type="match status" value="1"/>
</dbReference>
<proteinExistence type="predicted"/>
<dbReference type="Gene3D" id="1.25.40.20">
    <property type="entry name" value="Ankyrin repeat-containing domain"/>
    <property type="match status" value="2"/>
</dbReference>
<accession>V6TTN3</accession>
<dbReference type="SMART" id="SM00248">
    <property type="entry name" value="ANK"/>
    <property type="match status" value="7"/>
</dbReference>
<dbReference type="EMBL" id="AHHH01000096">
    <property type="protein sequence ID" value="ESU42091.1"/>
    <property type="molecule type" value="Genomic_DNA"/>
</dbReference>
<dbReference type="InterPro" id="IPR002110">
    <property type="entry name" value="Ankyrin_rpt"/>
</dbReference>
<dbReference type="PANTHER" id="PTHR24120:SF4">
    <property type="entry name" value="GH07239P"/>
    <property type="match status" value="1"/>
</dbReference>
<dbReference type="InterPro" id="IPR000719">
    <property type="entry name" value="Prot_kinase_dom"/>
</dbReference>
<dbReference type="SUPFAM" id="SSF56112">
    <property type="entry name" value="Protein kinase-like (PK-like)"/>
    <property type="match status" value="1"/>
</dbReference>
<name>V6TTN3_GIAIN</name>
<dbReference type="Gene3D" id="1.10.510.10">
    <property type="entry name" value="Transferase(Phosphotransferase) domain 1"/>
    <property type="match status" value="1"/>
</dbReference>
<evidence type="ECO:0000313" key="3">
    <source>
        <dbReference type="EMBL" id="ESU42091.1"/>
    </source>
</evidence>
<evidence type="ECO:0000256" key="1">
    <source>
        <dbReference type="SAM" id="Coils"/>
    </source>
</evidence>
<keyword evidence="3" id="KW-0723">Serine/threonine-protein kinase</keyword>
<gene>
    <name evidence="3" type="ORF">GSB_152497</name>
</gene>
<dbReference type="VEuPathDB" id="GiardiaDB:GL50803_00137696"/>
<dbReference type="VEuPathDB" id="GiardiaDB:GL50581_284"/>
<dbReference type="PANTHER" id="PTHR24120">
    <property type="entry name" value="GH07239P"/>
    <property type="match status" value="1"/>
</dbReference>
<dbReference type="InterPro" id="IPR008271">
    <property type="entry name" value="Ser/Thr_kinase_AS"/>
</dbReference>
<dbReference type="SMART" id="SM00220">
    <property type="entry name" value="S_TKc"/>
    <property type="match status" value="1"/>
</dbReference>
<dbReference type="VEuPathDB" id="GiardiaDB:GL50581_2069"/>
<dbReference type="InterPro" id="IPR036770">
    <property type="entry name" value="Ankyrin_rpt-contain_sf"/>
</dbReference>
<dbReference type="Pfam" id="PF12796">
    <property type="entry name" value="Ank_2"/>
    <property type="match status" value="3"/>
</dbReference>
<reference evidence="4" key="1">
    <citation type="submission" date="2012-02" db="EMBL/GenBank/DDBJ databases">
        <title>Genome sequencing of Giardia lamblia Genotypes A2 and B isolates (DH and GS) and comparative analysis with the genomes of Genotypes A1 and E (WB and Pig).</title>
        <authorList>
            <person name="Adam R."/>
            <person name="Dahlstrom E."/>
            <person name="Martens C."/>
            <person name="Bruno D."/>
            <person name="Barbian K."/>
            <person name="Porcella S.F."/>
            <person name="Nash T."/>
        </authorList>
    </citation>
    <scope>NUCLEOTIDE SEQUENCE</scope>
    <source>
        <strain evidence="4">GS</strain>
    </source>
</reference>
<dbReference type="Pfam" id="PF00069">
    <property type="entry name" value="Pkinase"/>
    <property type="match status" value="1"/>
</dbReference>
<dbReference type="GO" id="GO:0005524">
    <property type="term" value="F:ATP binding"/>
    <property type="evidence" value="ECO:0007669"/>
    <property type="project" value="InterPro"/>
</dbReference>
<comment type="caution">
    <text evidence="3">The sequence shown here is derived from an EMBL/GenBank/DDBJ whole genome shotgun (WGS) entry which is preliminary data.</text>
</comment>
<dbReference type="InterPro" id="IPR011009">
    <property type="entry name" value="Kinase-like_dom_sf"/>
</dbReference>
<dbReference type="VEuPathDB" id="GiardiaDB:QR46_2784"/>
<keyword evidence="1" id="KW-0175">Coiled coil</keyword>
<dbReference type="SUPFAM" id="SSF48403">
    <property type="entry name" value="Ankyrin repeat"/>
    <property type="match status" value="1"/>
</dbReference>
<sequence>MRLISSNLLKIVMADRDDPVPDPASERPGIPQFTAKDLHELMENELSEGSYGTVYSLRGFPGLAVKEIRIDGQNSNVTRAISFEIAVLIKLSHPNIIRYHQVIEDGDFIYIIMDQYDGNLEHFLTKHKRKRIQVPTELIYSILEQIISALAYLHGVQGVDANRDPYQGIVHRDLKPANILVSEDGNKIALADFGLCKNALRNGNTIAGTLVYMAPETLANGMTSHASDVWALGVIVYELAVLKKPEFLSRQHSNTIFIDGWRPDLSAIEDAFIRGILERIFVLNPEKRPTAGELASLLQASDISGDKQQAQGTAVEDKCMSLEAALNKANARITSLEKNLKVKSTKIETLEKQYKSLSKIVEQHQKQFAKVNEDLKQQLVQEPKIIPNPSSLKAIKQNQACKGDAVQQYSSTSPQSSWTPLMRAAATGDIKTARNHLPKNGRKSASGDAALILAARAGHEDVVELLDPTDKNGVTALMRAAERDDIEAARALMHLQKRRAAKCVMINGRSASHGTALMMAAACGHADVVELLVEYEGGMKDTTGQTALMYAVLNNKLGCAKLLLKRESGMQNHTGRSALMLATWYGNAKYVPLLLKKEGGMQSNNGWTALMNSAYKNKLDCVKLLKEKEKDMKTTREAQVKDDTQIYPSGLTALDIARLKGHYEIIEFLSN</sequence>
<protein>
    <submittedName>
        <fullName evidence="3">Serine/threonine protein kinase</fullName>
    </submittedName>
</protein>
<keyword evidence="3" id="KW-0418">Kinase</keyword>
<feature type="domain" description="Protein kinase" evidence="2">
    <location>
        <begin position="40"/>
        <end position="298"/>
    </location>
</feature>
<dbReference type="GO" id="GO:0004674">
    <property type="term" value="F:protein serine/threonine kinase activity"/>
    <property type="evidence" value="ECO:0007669"/>
    <property type="project" value="UniProtKB-KW"/>
</dbReference>
<dbReference type="VEuPathDB" id="GiardiaDB:DHA2_153261"/>
<dbReference type="Proteomes" id="UP000018040">
    <property type="component" value="Unassembled WGS sequence"/>
</dbReference>
<feature type="coiled-coil region" evidence="1">
    <location>
        <begin position="319"/>
        <end position="381"/>
    </location>
</feature>
<dbReference type="AlphaFoldDB" id="V6TTN3"/>
<evidence type="ECO:0000313" key="4">
    <source>
        <dbReference type="Proteomes" id="UP000018040"/>
    </source>
</evidence>
<organism evidence="3 4">
    <name type="scientific">Giardia intestinalis</name>
    <name type="common">Giardia lamblia</name>
    <dbReference type="NCBI Taxonomy" id="5741"/>
    <lineage>
        <taxon>Eukaryota</taxon>
        <taxon>Metamonada</taxon>
        <taxon>Diplomonadida</taxon>
        <taxon>Hexamitidae</taxon>
        <taxon>Giardiinae</taxon>
        <taxon>Giardia</taxon>
    </lineage>
</organism>
<dbReference type="PROSITE" id="PS00108">
    <property type="entry name" value="PROTEIN_KINASE_ST"/>
    <property type="match status" value="1"/>
</dbReference>
<reference evidence="3 4" key="2">
    <citation type="journal article" date="2013" name="Genome Biol. Evol.">
        <title>Genome sequencing of Giardia lamblia genotypes A2 and B isolates (DH and GS) and comparative analysis with the genomes of genotypes A1 and E (WB and Pig).</title>
        <authorList>
            <person name="Adam R.D."/>
            <person name="Dahlstrom E.W."/>
            <person name="Martens C.A."/>
            <person name="Bruno D.P."/>
            <person name="Barbian K.D."/>
            <person name="Ricklefs S.M."/>
            <person name="Hernandez M.M."/>
            <person name="Narla N.P."/>
            <person name="Patel R.B."/>
            <person name="Porcella S.F."/>
            <person name="Nash T.E."/>
        </authorList>
    </citation>
    <scope>NUCLEOTIDE SEQUENCE [LARGE SCALE GENOMIC DNA]</scope>
    <source>
        <strain evidence="3 4">GS</strain>
    </source>
</reference>
<evidence type="ECO:0000259" key="2">
    <source>
        <dbReference type="PROSITE" id="PS50011"/>
    </source>
</evidence>